<sequence length="230" mass="26735">MEKEQLEGIEGKINELINTFPTKEKIDETHTTLFSTDKYWYDETVKSASSTDFQILSKYAGGIFTELLAKRHLQLNQEAVETISNLLIDAQVLPPNTQILKFDLGFDQIYRGINDTTSSVYLTHGEFIFNEGLYPLLDTAGLTLLNYPFSFRFSKYNNEVEKSVSISLPKIEDRLRGLRNFRLEKEFFEQLNAVHHSIQKIKDLHTQKYTINQRDIILVEFLMDVILSKR</sequence>
<proteinExistence type="predicted"/>
<dbReference type="AlphaFoldDB" id="A0A0G0B4A2"/>
<reference evidence="1 2" key="1">
    <citation type="journal article" date="2015" name="Nature">
        <title>rRNA introns, odd ribosomes, and small enigmatic genomes across a large radiation of phyla.</title>
        <authorList>
            <person name="Brown C.T."/>
            <person name="Hug L.A."/>
            <person name="Thomas B.C."/>
            <person name="Sharon I."/>
            <person name="Castelle C.J."/>
            <person name="Singh A."/>
            <person name="Wilkins M.J."/>
            <person name="Williams K.H."/>
            <person name="Banfield J.F."/>
        </authorList>
    </citation>
    <scope>NUCLEOTIDE SEQUENCE [LARGE SCALE GENOMIC DNA]</scope>
</reference>
<evidence type="ECO:0000313" key="1">
    <source>
        <dbReference type="EMBL" id="KKP64119.1"/>
    </source>
</evidence>
<organism evidence="1 2">
    <name type="scientific">candidate division WS6 bacterium GW2011_GWE1_34_7</name>
    <dbReference type="NCBI Taxonomy" id="1619093"/>
    <lineage>
        <taxon>Bacteria</taxon>
        <taxon>Candidatus Dojkabacteria</taxon>
    </lineage>
</organism>
<dbReference type="Proteomes" id="UP000033866">
    <property type="component" value="Unassembled WGS sequence"/>
</dbReference>
<gene>
    <name evidence="1" type="ORF">UR61_C0053G0006</name>
</gene>
<protein>
    <submittedName>
        <fullName evidence="1">Uncharacterized protein</fullName>
    </submittedName>
</protein>
<comment type="caution">
    <text evidence="1">The sequence shown here is derived from an EMBL/GenBank/DDBJ whole genome shotgun (WGS) entry which is preliminary data.</text>
</comment>
<dbReference type="EMBL" id="LBPV01000053">
    <property type="protein sequence ID" value="KKP64119.1"/>
    <property type="molecule type" value="Genomic_DNA"/>
</dbReference>
<accession>A0A0G0B4A2</accession>
<name>A0A0G0B4A2_9BACT</name>
<evidence type="ECO:0000313" key="2">
    <source>
        <dbReference type="Proteomes" id="UP000033866"/>
    </source>
</evidence>